<organism evidence="3 4">
    <name type="scientific">Novipirellula aureliae</name>
    <dbReference type="NCBI Taxonomy" id="2527966"/>
    <lineage>
        <taxon>Bacteria</taxon>
        <taxon>Pseudomonadati</taxon>
        <taxon>Planctomycetota</taxon>
        <taxon>Planctomycetia</taxon>
        <taxon>Pirellulales</taxon>
        <taxon>Pirellulaceae</taxon>
        <taxon>Novipirellula</taxon>
    </lineage>
</organism>
<sequence length="129" mass="14592">MDKKDARIKELEELVATLIKRVTELELALAKANKDSSTSSKPPSSDIAKPKPKKKPGRPRKPRKGAQPGHQQQLREPLPPDRVDETFDYEIIASEILRLGLTPTGNFHVVQHVELPETPATRHVHRWID</sequence>
<evidence type="ECO:0000259" key="2">
    <source>
        <dbReference type="Pfam" id="PF20042"/>
    </source>
</evidence>
<feature type="compositionally biased region" description="Basic residues" evidence="1">
    <location>
        <begin position="50"/>
        <end position="64"/>
    </location>
</feature>
<reference evidence="3 4" key="1">
    <citation type="submission" date="2019-02" db="EMBL/GenBank/DDBJ databases">
        <title>Deep-cultivation of Planctomycetes and their phenomic and genomic characterization uncovers novel biology.</title>
        <authorList>
            <person name="Wiegand S."/>
            <person name="Jogler M."/>
            <person name="Boedeker C."/>
            <person name="Pinto D."/>
            <person name="Vollmers J."/>
            <person name="Rivas-Marin E."/>
            <person name="Kohn T."/>
            <person name="Peeters S.H."/>
            <person name="Heuer A."/>
            <person name="Rast P."/>
            <person name="Oberbeckmann S."/>
            <person name="Bunk B."/>
            <person name="Jeske O."/>
            <person name="Meyerdierks A."/>
            <person name="Storesund J.E."/>
            <person name="Kallscheuer N."/>
            <person name="Luecker S."/>
            <person name="Lage O.M."/>
            <person name="Pohl T."/>
            <person name="Merkel B.J."/>
            <person name="Hornburger P."/>
            <person name="Mueller R.-W."/>
            <person name="Bruemmer F."/>
            <person name="Labrenz M."/>
            <person name="Spormann A.M."/>
            <person name="Op Den Camp H."/>
            <person name="Overmann J."/>
            <person name="Amann R."/>
            <person name="Jetten M.S.M."/>
            <person name="Mascher T."/>
            <person name="Medema M.H."/>
            <person name="Devos D.P."/>
            <person name="Kaster A.-K."/>
            <person name="Ovreas L."/>
            <person name="Rohde M."/>
            <person name="Galperin M.Y."/>
            <person name="Jogler C."/>
        </authorList>
    </citation>
    <scope>NUCLEOTIDE SEQUENCE [LARGE SCALE GENOMIC DNA]</scope>
    <source>
        <strain evidence="3 4">Q31b</strain>
    </source>
</reference>
<proteinExistence type="predicted"/>
<dbReference type="AlphaFoldDB" id="A0A5C6E2J5"/>
<feature type="compositionally biased region" description="Low complexity" evidence="1">
    <location>
        <begin position="35"/>
        <end position="47"/>
    </location>
</feature>
<feature type="region of interest" description="Disordered" evidence="1">
    <location>
        <begin position="30"/>
        <end position="82"/>
    </location>
</feature>
<name>A0A5C6E2J5_9BACT</name>
<accession>A0A5C6E2J5</accession>
<feature type="domain" description="DUF6444" evidence="2">
    <location>
        <begin position="4"/>
        <end position="74"/>
    </location>
</feature>
<comment type="caution">
    <text evidence="3">The sequence shown here is derived from an EMBL/GenBank/DDBJ whole genome shotgun (WGS) entry which is preliminary data.</text>
</comment>
<evidence type="ECO:0000256" key="1">
    <source>
        <dbReference type="SAM" id="MobiDB-lite"/>
    </source>
</evidence>
<dbReference type="InterPro" id="IPR045618">
    <property type="entry name" value="DUF6444"/>
</dbReference>
<dbReference type="Pfam" id="PF20042">
    <property type="entry name" value="DUF6444"/>
    <property type="match status" value="1"/>
</dbReference>
<protein>
    <recommendedName>
        <fullName evidence="2">DUF6444 domain-containing protein</fullName>
    </recommendedName>
</protein>
<dbReference type="Proteomes" id="UP000315471">
    <property type="component" value="Unassembled WGS sequence"/>
</dbReference>
<keyword evidence="4" id="KW-1185">Reference proteome</keyword>
<evidence type="ECO:0000313" key="3">
    <source>
        <dbReference type="EMBL" id="TWU43873.1"/>
    </source>
</evidence>
<gene>
    <name evidence="3" type="ORF">Q31b_14050</name>
</gene>
<dbReference type="EMBL" id="SJPY01000002">
    <property type="protein sequence ID" value="TWU43873.1"/>
    <property type="molecule type" value="Genomic_DNA"/>
</dbReference>
<evidence type="ECO:0000313" key="4">
    <source>
        <dbReference type="Proteomes" id="UP000315471"/>
    </source>
</evidence>
<dbReference type="RefSeq" id="WP_390622310.1">
    <property type="nucleotide sequence ID" value="NZ_SJPY01000002.1"/>
</dbReference>